<gene>
    <name evidence="5" type="ORF">CEPIT_LOCUS36908</name>
</gene>
<evidence type="ECO:0000313" key="5">
    <source>
        <dbReference type="EMBL" id="CAH9138579.1"/>
    </source>
</evidence>
<sequence length="131" mass="14838">MSASSSSALGRKTTLYEPNCLCGVKARLCTTRESGRQFYGCQRWKDGLGCGYFVWKEDVAGFHEDNGSYMGVTGRLEASIQELNRVMVVMQQDIQSIKMVLESEAKEKIFWKRMWQGLVIFVVVAVLVKKL</sequence>
<organism evidence="5 6">
    <name type="scientific">Cuscuta epithymum</name>
    <dbReference type="NCBI Taxonomy" id="186058"/>
    <lineage>
        <taxon>Eukaryota</taxon>
        <taxon>Viridiplantae</taxon>
        <taxon>Streptophyta</taxon>
        <taxon>Embryophyta</taxon>
        <taxon>Tracheophyta</taxon>
        <taxon>Spermatophyta</taxon>
        <taxon>Magnoliopsida</taxon>
        <taxon>eudicotyledons</taxon>
        <taxon>Gunneridae</taxon>
        <taxon>Pentapetalae</taxon>
        <taxon>asterids</taxon>
        <taxon>lamiids</taxon>
        <taxon>Solanales</taxon>
        <taxon>Convolvulaceae</taxon>
        <taxon>Cuscuteae</taxon>
        <taxon>Cuscuta</taxon>
        <taxon>Cuscuta subgen. Cuscuta</taxon>
    </lineage>
</organism>
<evidence type="ECO:0000259" key="4">
    <source>
        <dbReference type="Pfam" id="PF06839"/>
    </source>
</evidence>
<protein>
    <recommendedName>
        <fullName evidence="4">GRF-type domain-containing protein</fullName>
    </recommendedName>
</protein>
<keyword evidence="3" id="KW-0862">Zinc</keyword>
<keyword evidence="2" id="KW-0863">Zinc-finger</keyword>
<dbReference type="GO" id="GO:0008270">
    <property type="term" value="F:zinc ion binding"/>
    <property type="evidence" value="ECO:0007669"/>
    <property type="project" value="UniProtKB-KW"/>
</dbReference>
<name>A0AAV0FSP4_9ASTE</name>
<dbReference type="AlphaFoldDB" id="A0AAV0FSP4"/>
<keyword evidence="1" id="KW-0479">Metal-binding</keyword>
<comment type="caution">
    <text evidence="5">The sequence shown here is derived from an EMBL/GenBank/DDBJ whole genome shotgun (WGS) entry which is preliminary data.</text>
</comment>
<feature type="domain" description="GRF-type" evidence="4">
    <location>
        <begin position="18"/>
        <end position="58"/>
    </location>
</feature>
<evidence type="ECO:0000256" key="1">
    <source>
        <dbReference type="ARBA" id="ARBA00022723"/>
    </source>
</evidence>
<dbReference type="Pfam" id="PF06839">
    <property type="entry name" value="Zn_ribbon_GRF"/>
    <property type="match status" value="1"/>
</dbReference>
<evidence type="ECO:0000313" key="6">
    <source>
        <dbReference type="Proteomes" id="UP001152523"/>
    </source>
</evidence>
<reference evidence="5" key="1">
    <citation type="submission" date="2022-07" db="EMBL/GenBank/DDBJ databases">
        <authorList>
            <person name="Macas J."/>
            <person name="Novak P."/>
            <person name="Neumann P."/>
        </authorList>
    </citation>
    <scope>NUCLEOTIDE SEQUENCE</scope>
</reference>
<dbReference type="Proteomes" id="UP001152523">
    <property type="component" value="Unassembled WGS sequence"/>
</dbReference>
<dbReference type="InterPro" id="IPR010666">
    <property type="entry name" value="Znf_GRF"/>
</dbReference>
<dbReference type="EMBL" id="CAMAPF010001011">
    <property type="protein sequence ID" value="CAH9138579.1"/>
    <property type="molecule type" value="Genomic_DNA"/>
</dbReference>
<evidence type="ECO:0000256" key="3">
    <source>
        <dbReference type="ARBA" id="ARBA00022833"/>
    </source>
</evidence>
<keyword evidence="6" id="KW-1185">Reference proteome</keyword>
<proteinExistence type="predicted"/>
<accession>A0AAV0FSP4</accession>
<evidence type="ECO:0000256" key="2">
    <source>
        <dbReference type="ARBA" id="ARBA00022771"/>
    </source>
</evidence>